<feature type="domain" description="Disease resistance R13L4/SHOC-2-like LRR" evidence="16">
    <location>
        <begin position="660"/>
        <end position="949"/>
    </location>
</feature>
<name>A0A9J5W4C7_SOLCO</name>
<dbReference type="Gene3D" id="1.20.5.4130">
    <property type="match status" value="2"/>
</dbReference>
<keyword evidence="7" id="KW-0381">Hypersensitive response</keyword>
<evidence type="ECO:0000256" key="11">
    <source>
        <dbReference type="ARBA" id="ARBA00022840"/>
    </source>
</evidence>
<dbReference type="PRINTS" id="PR00364">
    <property type="entry name" value="DISEASERSIST"/>
</dbReference>
<evidence type="ECO:0000256" key="12">
    <source>
        <dbReference type="ARBA" id="ARBA00023054"/>
    </source>
</evidence>
<dbReference type="InterPro" id="IPR032675">
    <property type="entry name" value="LRR_dom_sf"/>
</dbReference>
<dbReference type="AlphaFoldDB" id="A0A9J5W4C7"/>
<evidence type="ECO:0000256" key="13">
    <source>
        <dbReference type="ARBA" id="ARBA00023136"/>
    </source>
</evidence>
<sequence>MAYAAITCLMSTIQQSIELTGCDLQSFYEKLEASISLEAEIIEVVCTTEHFLDSESRNVKNPISQIVASWKFHLLLEHAVGDIDSRVNKWMKMQKLYTRTKDVESLRLDIVQVSDCITHTTHNRDMAYAAITCLMSTIQQSIQLTGCDLQSFYEKLESLRANLEKPIGDLEALISLEAEIIEVVCTTEHFLDSESRNVKNPISQIVASWKFHFLLEHAVGDIDSRVNKWMKMQKLYTRTKDVEGHNTALASTSTSQHDVAEPENNYMMVGHENELEMMQDQLARGGRELEVVSIVGMGGIGKTTLANKIYNDPFIMSHFDIRAKATVSQEYCAKNVCLSLLSFTSRKSNEHQDDGQLADRLQKSLKGRRYLVVIDDIWTEQAWDDMKLCFPDCNCGSRILLTTRNMEVAKYASSGKPPNQMRLLNIDESWKLLQSRVFVKNCFSPEFEQLGKQIVLKCGGLPLAIIVIAGVLSNIGESFDEWTSVAENVSSVVSTDHNVQCMRVLALSYHHLPHHLRACFLYFAIFPEDTVIFVNKLVKLWTAEGFLKTEMMKSIEEVAEKCVKDLIDRNLVFVQRVSSFDGKIKACGMHDVIRELCLREARNTNFVNVIMDNQNPCEQSMNYSTKGVRISIQSKLASNQLSMVCNNDSYSVLVFTEDPSSSRMVQDLKHFKVLRVLDLASLALNVFPSCIVELFHLRYLGLSVYSSTNDWDICFPSSIASLEYLQTLILKFPTSLGWKFTEPFRLPSSIFKMSQLRHLSLDWNYLNGHESSKRSSWVLRNLECLSGWNPLSCTSSVFRLLPNVKKLQICGIQEDYIRRDKVNFHDLCCLDQLTELKFKIRKMIGRAIYDTSFVLPPLVAFPKNLNKLAFTATRLHWEDLEILGKLPKLEALKLGYDACIGTDWVVGEEGFPNLKVLRLKHLYLHNWRASSDHFPRLERLVINRCWSMYSIPQDFIDITTLQLIHISDCAKSVGNSANKIQQEIEDSYGSSVEGLLMTVMD</sequence>
<reference evidence="17 18" key="1">
    <citation type="submission" date="2020-09" db="EMBL/GenBank/DDBJ databases">
        <title>De no assembly of potato wild relative species, Solanum commersonii.</title>
        <authorList>
            <person name="Cho K."/>
        </authorList>
    </citation>
    <scope>NUCLEOTIDE SEQUENCE [LARGE SCALE GENOMIC DNA]</scope>
    <source>
        <strain evidence="17">LZ3.2</strain>
        <tissue evidence="17">Leaf</tissue>
    </source>
</reference>
<dbReference type="InterPro" id="IPR055414">
    <property type="entry name" value="LRR_R13L4/SHOC2-like"/>
</dbReference>
<evidence type="ECO:0000256" key="8">
    <source>
        <dbReference type="ARBA" id="ARBA00022737"/>
    </source>
</evidence>
<dbReference type="GO" id="GO:0051607">
    <property type="term" value="P:defense response to virus"/>
    <property type="evidence" value="ECO:0007669"/>
    <property type="project" value="UniProtKB-ARBA"/>
</dbReference>
<keyword evidence="10" id="KW-0611">Plant defense</keyword>
<evidence type="ECO:0000259" key="15">
    <source>
        <dbReference type="Pfam" id="PF23559"/>
    </source>
</evidence>
<evidence type="ECO:0000256" key="5">
    <source>
        <dbReference type="ARBA" id="ARBA00022490"/>
    </source>
</evidence>
<dbReference type="InterPro" id="IPR042197">
    <property type="entry name" value="Apaf_helical"/>
</dbReference>
<comment type="caution">
    <text evidence="17">The sequence shown here is derived from an EMBL/GenBank/DDBJ whole genome shotgun (WGS) entry which is preliminary data.</text>
</comment>
<comment type="function">
    <text evidence="1">Confers resistance to late blight (Phytophthora infestans) races carrying the avirulence gene Avr1. Resistance proteins guard the plant against pathogens that contain an appropriate avirulence protein via an indirect interaction with this avirulence protein. That triggers a defense system including the hypersensitive response, which restricts the pathogen growth.</text>
</comment>
<gene>
    <name evidence="17" type="ORF">H5410_060031</name>
</gene>
<comment type="subcellular location">
    <subcellularLocation>
        <location evidence="3">Cytoplasm</location>
    </subcellularLocation>
    <subcellularLocation>
        <location evidence="2">Membrane</location>
        <topology evidence="2">Peripheral membrane protein</topology>
    </subcellularLocation>
</comment>
<evidence type="ECO:0000259" key="14">
    <source>
        <dbReference type="Pfam" id="PF00931"/>
    </source>
</evidence>
<keyword evidence="18" id="KW-1185">Reference proteome</keyword>
<dbReference type="SUPFAM" id="SSF52058">
    <property type="entry name" value="L domain-like"/>
    <property type="match status" value="1"/>
</dbReference>
<dbReference type="InterPro" id="IPR044974">
    <property type="entry name" value="Disease_R_plants"/>
</dbReference>
<evidence type="ECO:0000256" key="2">
    <source>
        <dbReference type="ARBA" id="ARBA00004170"/>
    </source>
</evidence>
<proteinExistence type="inferred from homology"/>
<dbReference type="GO" id="GO:0005737">
    <property type="term" value="C:cytoplasm"/>
    <property type="evidence" value="ECO:0007669"/>
    <property type="project" value="UniProtKB-SubCell"/>
</dbReference>
<dbReference type="Gene3D" id="1.10.10.10">
    <property type="entry name" value="Winged helix-like DNA-binding domain superfamily/Winged helix DNA-binding domain"/>
    <property type="match status" value="1"/>
</dbReference>
<dbReference type="InterPro" id="IPR002182">
    <property type="entry name" value="NB-ARC"/>
</dbReference>
<dbReference type="Pfam" id="PF23598">
    <property type="entry name" value="LRR_14"/>
    <property type="match status" value="1"/>
</dbReference>
<evidence type="ECO:0000259" key="16">
    <source>
        <dbReference type="Pfam" id="PF23598"/>
    </source>
</evidence>
<feature type="domain" description="NB-ARC" evidence="14">
    <location>
        <begin position="272"/>
        <end position="440"/>
    </location>
</feature>
<keyword evidence="11" id="KW-0067">ATP-binding</keyword>
<dbReference type="PANTHER" id="PTHR23155:SF1152">
    <property type="entry name" value="AAA+ ATPASE DOMAIN-CONTAINING PROTEIN"/>
    <property type="match status" value="1"/>
</dbReference>
<evidence type="ECO:0000256" key="3">
    <source>
        <dbReference type="ARBA" id="ARBA00004496"/>
    </source>
</evidence>
<dbReference type="Proteomes" id="UP000824120">
    <property type="component" value="Chromosome 12"/>
</dbReference>
<evidence type="ECO:0000313" key="17">
    <source>
        <dbReference type="EMBL" id="KAG5570265.1"/>
    </source>
</evidence>
<dbReference type="Gene3D" id="1.10.8.430">
    <property type="entry name" value="Helical domain of apoptotic protease-activating factors"/>
    <property type="match status" value="1"/>
</dbReference>
<dbReference type="GO" id="GO:0009626">
    <property type="term" value="P:plant-type hypersensitive response"/>
    <property type="evidence" value="ECO:0007669"/>
    <property type="project" value="UniProtKB-KW"/>
</dbReference>
<dbReference type="FunFam" id="1.10.10.10:FF:000322">
    <property type="entry name" value="Probable disease resistance protein At1g63360"/>
    <property type="match status" value="1"/>
</dbReference>
<organism evidence="17 18">
    <name type="scientific">Solanum commersonii</name>
    <name type="common">Commerson's wild potato</name>
    <name type="synonym">Commerson's nightshade</name>
    <dbReference type="NCBI Taxonomy" id="4109"/>
    <lineage>
        <taxon>Eukaryota</taxon>
        <taxon>Viridiplantae</taxon>
        <taxon>Streptophyta</taxon>
        <taxon>Embryophyta</taxon>
        <taxon>Tracheophyta</taxon>
        <taxon>Spermatophyta</taxon>
        <taxon>Magnoliopsida</taxon>
        <taxon>eudicotyledons</taxon>
        <taxon>Gunneridae</taxon>
        <taxon>Pentapetalae</taxon>
        <taxon>asterids</taxon>
        <taxon>lamiids</taxon>
        <taxon>Solanales</taxon>
        <taxon>Solanaceae</taxon>
        <taxon>Solanoideae</taxon>
        <taxon>Solaneae</taxon>
        <taxon>Solanum</taxon>
    </lineage>
</organism>
<dbReference type="GO" id="GO:0016020">
    <property type="term" value="C:membrane"/>
    <property type="evidence" value="ECO:0007669"/>
    <property type="project" value="UniProtKB-SubCell"/>
</dbReference>
<keyword evidence="13" id="KW-0472">Membrane</keyword>
<keyword evidence="5" id="KW-0963">Cytoplasm</keyword>
<dbReference type="InterPro" id="IPR027417">
    <property type="entry name" value="P-loop_NTPase"/>
</dbReference>
<dbReference type="Gene3D" id="3.40.50.300">
    <property type="entry name" value="P-loop containing nucleotide triphosphate hydrolases"/>
    <property type="match status" value="1"/>
</dbReference>
<evidence type="ECO:0000256" key="6">
    <source>
        <dbReference type="ARBA" id="ARBA00022614"/>
    </source>
</evidence>
<evidence type="ECO:0000256" key="4">
    <source>
        <dbReference type="ARBA" id="ARBA00008894"/>
    </source>
</evidence>
<dbReference type="Pfam" id="PF00931">
    <property type="entry name" value="NB-ARC"/>
    <property type="match status" value="1"/>
</dbReference>
<evidence type="ECO:0000313" key="18">
    <source>
        <dbReference type="Proteomes" id="UP000824120"/>
    </source>
</evidence>
<dbReference type="InterPro" id="IPR036388">
    <property type="entry name" value="WH-like_DNA-bd_sf"/>
</dbReference>
<evidence type="ECO:0000256" key="1">
    <source>
        <dbReference type="ARBA" id="ARBA00002074"/>
    </source>
</evidence>
<protein>
    <submittedName>
        <fullName evidence="17">Uncharacterized protein</fullName>
    </submittedName>
</protein>
<feature type="domain" description="Disease resistance protein winged helix" evidence="15">
    <location>
        <begin position="525"/>
        <end position="596"/>
    </location>
</feature>
<evidence type="ECO:0000256" key="7">
    <source>
        <dbReference type="ARBA" id="ARBA00022667"/>
    </source>
</evidence>
<comment type="similarity">
    <text evidence="4">Belongs to the disease resistance NB-LRR family.</text>
</comment>
<evidence type="ECO:0000256" key="9">
    <source>
        <dbReference type="ARBA" id="ARBA00022741"/>
    </source>
</evidence>
<dbReference type="OrthoDB" id="1291908at2759"/>
<keyword evidence="6" id="KW-0433">Leucine-rich repeat</keyword>
<keyword evidence="8" id="KW-0677">Repeat</keyword>
<dbReference type="EMBL" id="JACXVP010000012">
    <property type="protein sequence ID" value="KAG5570265.1"/>
    <property type="molecule type" value="Genomic_DNA"/>
</dbReference>
<dbReference type="InterPro" id="IPR058922">
    <property type="entry name" value="WHD_DRP"/>
</dbReference>
<dbReference type="GO" id="GO:0005524">
    <property type="term" value="F:ATP binding"/>
    <property type="evidence" value="ECO:0007669"/>
    <property type="project" value="UniProtKB-KW"/>
</dbReference>
<accession>A0A9J5W4C7</accession>
<keyword evidence="9" id="KW-0547">Nucleotide-binding</keyword>
<dbReference type="Gene3D" id="3.80.10.10">
    <property type="entry name" value="Ribonuclease Inhibitor"/>
    <property type="match status" value="1"/>
</dbReference>
<dbReference type="GO" id="GO:0043531">
    <property type="term" value="F:ADP binding"/>
    <property type="evidence" value="ECO:0007669"/>
    <property type="project" value="InterPro"/>
</dbReference>
<evidence type="ECO:0000256" key="10">
    <source>
        <dbReference type="ARBA" id="ARBA00022821"/>
    </source>
</evidence>
<dbReference type="PANTHER" id="PTHR23155">
    <property type="entry name" value="DISEASE RESISTANCE PROTEIN RP"/>
    <property type="match status" value="1"/>
</dbReference>
<keyword evidence="12" id="KW-0175">Coiled coil</keyword>
<dbReference type="SUPFAM" id="SSF52540">
    <property type="entry name" value="P-loop containing nucleoside triphosphate hydrolases"/>
    <property type="match status" value="1"/>
</dbReference>
<dbReference type="Pfam" id="PF23559">
    <property type="entry name" value="WHD_DRP"/>
    <property type="match status" value="1"/>
</dbReference>
<dbReference type="FunFam" id="3.40.50.300:FF:001091">
    <property type="entry name" value="Probable disease resistance protein At1g61300"/>
    <property type="match status" value="1"/>
</dbReference>